<evidence type="ECO:0008006" key="4">
    <source>
        <dbReference type="Google" id="ProtNLM"/>
    </source>
</evidence>
<gene>
    <name evidence="2" type="ORF">MIMGU_mgv1a0083491mg</name>
</gene>
<feature type="transmembrane region" description="Helical" evidence="1">
    <location>
        <begin position="6"/>
        <end position="23"/>
    </location>
</feature>
<keyword evidence="1" id="KW-0472">Membrane</keyword>
<reference evidence="2 3" key="1">
    <citation type="journal article" date="2013" name="Proc. Natl. Acad. Sci. U.S.A.">
        <title>Fine-scale variation in meiotic recombination in Mimulus inferred from population shotgun sequencing.</title>
        <authorList>
            <person name="Hellsten U."/>
            <person name="Wright K.M."/>
            <person name="Jenkins J."/>
            <person name="Shu S."/>
            <person name="Yuan Y."/>
            <person name="Wessler S.R."/>
            <person name="Schmutz J."/>
            <person name="Willis J.H."/>
            <person name="Rokhsar D.S."/>
        </authorList>
    </citation>
    <scope>NUCLEOTIDE SEQUENCE [LARGE SCALE GENOMIC DNA]</scope>
    <source>
        <strain evidence="3">cv. DUN x IM62</strain>
    </source>
</reference>
<evidence type="ECO:0000313" key="2">
    <source>
        <dbReference type="EMBL" id="EYU34571.1"/>
    </source>
</evidence>
<evidence type="ECO:0000313" key="3">
    <source>
        <dbReference type="Proteomes" id="UP000030748"/>
    </source>
</evidence>
<name>A0A022R2X7_ERYGU</name>
<sequence>GIWAGMIFGGTAFQTLILAVITIRCDWEKEAAKATTHVKKWSESTNNAA</sequence>
<keyword evidence="1" id="KW-1133">Transmembrane helix</keyword>
<protein>
    <recommendedName>
        <fullName evidence="4">Protein DETOXIFICATION</fullName>
    </recommendedName>
</protein>
<dbReference type="EMBL" id="KI630675">
    <property type="protein sequence ID" value="EYU34571.1"/>
    <property type="molecule type" value="Genomic_DNA"/>
</dbReference>
<dbReference type="STRING" id="4155.A0A022R2X7"/>
<keyword evidence="3" id="KW-1185">Reference proteome</keyword>
<organism evidence="2 3">
    <name type="scientific">Erythranthe guttata</name>
    <name type="common">Yellow monkey flower</name>
    <name type="synonym">Mimulus guttatus</name>
    <dbReference type="NCBI Taxonomy" id="4155"/>
    <lineage>
        <taxon>Eukaryota</taxon>
        <taxon>Viridiplantae</taxon>
        <taxon>Streptophyta</taxon>
        <taxon>Embryophyta</taxon>
        <taxon>Tracheophyta</taxon>
        <taxon>Spermatophyta</taxon>
        <taxon>Magnoliopsida</taxon>
        <taxon>eudicotyledons</taxon>
        <taxon>Gunneridae</taxon>
        <taxon>Pentapetalae</taxon>
        <taxon>asterids</taxon>
        <taxon>lamiids</taxon>
        <taxon>Lamiales</taxon>
        <taxon>Phrymaceae</taxon>
        <taxon>Erythranthe</taxon>
    </lineage>
</organism>
<accession>A0A022R2X7</accession>
<keyword evidence="1" id="KW-0812">Transmembrane</keyword>
<dbReference type="Proteomes" id="UP000030748">
    <property type="component" value="Unassembled WGS sequence"/>
</dbReference>
<proteinExistence type="predicted"/>
<evidence type="ECO:0000256" key="1">
    <source>
        <dbReference type="SAM" id="Phobius"/>
    </source>
</evidence>
<feature type="non-terminal residue" evidence="2">
    <location>
        <position position="1"/>
    </location>
</feature>
<dbReference type="AlphaFoldDB" id="A0A022R2X7"/>